<feature type="domain" description="ASCH" evidence="1">
    <location>
        <begin position="4"/>
        <end position="79"/>
    </location>
</feature>
<accession>A0A9D1G9C5</accession>
<name>A0A9D1G9C5_9FIRM</name>
<dbReference type="Gene3D" id="2.30.130.30">
    <property type="entry name" value="Hypothetical protein"/>
    <property type="match status" value="1"/>
</dbReference>
<evidence type="ECO:0000313" key="2">
    <source>
        <dbReference type="EMBL" id="HIT36980.1"/>
    </source>
</evidence>
<dbReference type="CDD" id="cd06554">
    <property type="entry name" value="ASCH_ASC-1_like"/>
    <property type="match status" value="1"/>
</dbReference>
<dbReference type="InterPro" id="IPR015947">
    <property type="entry name" value="PUA-like_sf"/>
</dbReference>
<evidence type="ECO:0000313" key="3">
    <source>
        <dbReference type="Proteomes" id="UP000886833"/>
    </source>
</evidence>
<proteinExistence type="predicted"/>
<reference evidence="2" key="1">
    <citation type="submission" date="2020-10" db="EMBL/GenBank/DDBJ databases">
        <authorList>
            <person name="Gilroy R."/>
        </authorList>
    </citation>
    <scope>NUCLEOTIDE SEQUENCE</scope>
    <source>
        <strain evidence="2">CHK195-26880</strain>
    </source>
</reference>
<evidence type="ECO:0000259" key="1">
    <source>
        <dbReference type="Pfam" id="PF04266"/>
    </source>
</evidence>
<sequence length="139" mass="16476">MKVLSLTEPYATLIKLGKKKIETRSFKTNYRGELYIHASSTKIPKEWKNNKELMRLVDGNDLSFGYIILKCNLVDCVYMDKEFLDEINKDKLEFICGDYRLGRYAWILEDIEVLDKPIFAKGKLGIWNYEEDKYIMEEK</sequence>
<reference evidence="2" key="2">
    <citation type="journal article" date="2021" name="PeerJ">
        <title>Extensive microbial diversity within the chicken gut microbiome revealed by metagenomics and culture.</title>
        <authorList>
            <person name="Gilroy R."/>
            <person name="Ravi A."/>
            <person name="Getino M."/>
            <person name="Pursley I."/>
            <person name="Horton D.L."/>
            <person name="Alikhan N.F."/>
            <person name="Baker D."/>
            <person name="Gharbi K."/>
            <person name="Hall N."/>
            <person name="Watson M."/>
            <person name="Adriaenssens E.M."/>
            <person name="Foster-Nyarko E."/>
            <person name="Jarju S."/>
            <person name="Secka A."/>
            <person name="Antonio M."/>
            <person name="Oren A."/>
            <person name="Chaudhuri R.R."/>
            <person name="La Ragione R."/>
            <person name="Hildebrand F."/>
            <person name="Pallen M.J."/>
        </authorList>
    </citation>
    <scope>NUCLEOTIDE SEQUENCE</scope>
    <source>
        <strain evidence="2">CHK195-26880</strain>
    </source>
</reference>
<dbReference type="AlphaFoldDB" id="A0A9D1G9C5"/>
<gene>
    <name evidence="2" type="ORF">IAB59_00695</name>
</gene>
<organism evidence="2 3">
    <name type="scientific">Candidatus Onthousia faecipullorum</name>
    <dbReference type="NCBI Taxonomy" id="2840887"/>
    <lineage>
        <taxon>Bacteria</taxon>
        <taxon>Bacillati</taxon>
        <taxon>Bacillota</taxon>
        <taxon>Bacilli</taxon>
        <taxon>Candidatus Onthousia</taxon>
    </lineage>
</organism>
<dbReference type="EMBL" id="DVKQ01000007">
    <property type="protein sequence ID" value="HIT36980.1"/>
    <property type="molecule type" value="Genomic_DNA"/>
</dbReference>
<dbReference type="Pfam" id="PF04266">
    <property type="entry name" value="ASCH"/>
    <property type="match status" value="1"/>
</dbReference>
<dbReference type="Proteomes" id="UP000886833">
    <property type="component" value="Unassembled WGS sequence"/>
</dbReference>
<dbReference type="SUPFAM" id="SSF88697">
    <property type="entry name" value="PUA domain-like"/>
    <property type="match status" value="1"/>
</dbReference>
<comment type="caution">
    <text evidence="2">The sequence shown here is derived from an EMBL/GenBank/DDBJ whole genome shotgun (WGS) entry which is preliminary data.</text>
</comment>
<dbReference type="InterPro" id="IPR007374">
    <property type="entry name" value="ASCH_domain"/>
</dbReference>
<protein>
    <submittedName>
        <fullName evidence="2">ASCH domain-containing protein</fullName>
    </submittedName>
</protein>